<dbReference type="SMART" id="SM00345">
    <property type="entry name" value="HTH_GNTR"/>
    <property type="match status" value="3"/>
</dbReference>
<dbReference type="PANTHER" id="PTHR44846">
    <property type="entry name" value="MANNOSYL-D-GLYCERATE TRANSPORT/METABOLISM SYSTEM REPRESSOR MNGR-RELATED"/>
    <property type="match status" value="1"/>
</dbReference>
<dbReference type="PRINTS" id="PR00035">
    <property type="entry name" value="HTHGNTR"/>
</dbReference>
<evidence type="ECO:0000256" key="3">
    <source>
        <dbReference type="ARBA" id="ARBA00023163"/>
    </source>
</evidence>
<evidence type="ECO:0000313" key="5">
    <source>
        <dbReference type="EMBL" id="MFD0883374.1"/>
    </source>
</evidence>
<dbReference type="Gene3D" id="1.10.10.10">
    <property type="entry name" value="Winged helix-like DNA-binding domain superfamily/Winged helix DNA-binding domain"/>
    <property type="match status" value="3"/>
</dbReference>
<proteinExistence type="predicted"/>
<dbReference type="CDD" id="cd07377">
    <property type="entry name" value="WHTH_GntR"/>
    <property type="match status" value="3"/>
</dbReference>
<dbReference type="InterPro" id="IPR000524">
    <property type="entry name" value="Tscrpt_reg_HTH_GntR"/>
</dbReference>
<keyword evidence="6" id="KW-1185">Reference proteome</keyword>
<organism evidence="5 6">
    <name type="scientific">Streptosporangium algeriense</name>
    <dbReference type="NCBI Taxonomy" id="1682748"/>
    <lineage>
        <taxon>Bacteria</taxon>
        <taxon>Bacillati</taxon>
        <taxon>Actinomycetota</taxon>
        <taxon>Actinomycetes</taxon>
        <taxon>Streptosporangiales</taxon>
        <taxon>Streptosporangiaceae</taxon>
        <taxon>Streptosporangium</taxon>
    </lineage>
</organism>
<dbReference type="InterPro" id="IPR050679">
    <property type="entry name" value="Bact_HTH_transcr_reg"/>
</dbReference>
<keyword evidence="2" id="KW-0238">DNA-binding</keyword>
<evidence type="ECO:0000256" key="2">
    <source>
        <dbReference type="ARBA" id="ARBA00023125"/>
    </source>
</evidence>
<gene>
    <name evidence="5" type="ORF">ACFQ08_02210</name>
</gene>
<dbReference type="PROSITE" id="PS50949">
    <property type="entry name" value="HTH_GNTR"/>
    <property type="match status" value="3"/>
</dbReference>
<dbReference type="InterPro" id="IPR036388">
    <property type="entry name" value="WH-like_DNA-bd_sf"/>
</dbReference>
<sequence>MSQRNEQPTYLRIADDLRNRIQAGDPPPGGMLKSDVALMRTYSVARGTVRQAVAELERLGLVVSEMGKGRRVVGGVIGEPNPASTRYEAIAAALREDITSGEIKQGNQLPQEAALAERFEVSKGTARQALQLLASEGLIASVHGKGWFVGGGQAALTRTDEVAHSIRNAIFAGDFPDGSRIPGEATLAGQYGVARITVRRALAILEEEGIIVSKRGVGRIVTHSSG</sequence>
<reference evidence="6" key="1">
    <citation type="journal article" date="2019" name="Int. J. Syst. Evol. Microbiol.">
        <title>The Global Catalogue of Microorganisms (GCM) 10K type strain sequencing project: providing services to taxonomists for standard genome sequencing and annotation.</title>
        <authorList>
            <consortium name="The Broad Institute Genomics Platform"/>
            <consortium name="The Broad Institute Genome Sequencing Center for Infectious Disease"/>
            <person name="Wu L."/>
            <person name="Ma J."/>
        </authorList>
    </citation>
    <scope>NUCLEOTIDE SEQUENCE [LARGE SCALE GENOMIC DNA]</scope>
    <source>
        <strain evidence="6">CCUG 62974</strain>
    </source>
</reference>
<feature type="domain" description="HTH gntR-type" evidence="4">
    <location>
        <begin position="7"/>
        <end position="75"/>
    </location>
</feature>
<dbReference type="SUPFAM" id="SSF46785">
    <property type="entry name" value="Winged helix' DNA-binding domain"/>
    <property type="match status" value="3"/>
</dbReference>
<accession>A0ABW3DK80</accession>
<evidence type="ECO:0000313" key="6">
    <source>
        <dbReference type="Proteomes" id="UP001597024"/>
    </source>
</evidence>
<evidence type="ECO:0000259" key="4">
    <source>
        <dbReference type="PROSITE" id="PS50949"/>
    </source>
</evidence>
<comment type="caution">
    <text evidence="5">The sequence shown here is derived from an EMBL/GenBank/DDBJ whole genome shotgun (WGS) entry which is preliminary data.</text>
</comment>
<dbReference type="PANTHER" id="PTHR44846:SF17">
    <property type="entry name" value="GNTR-FAMILY TRANSCRIPTIONAL REGULATOR"/>
    <property type="match status" value="1"/>
</dbReference>
<dbReference type="Pfam" id="PF00392">
    <property type="entry name" value="GntR"/>
    <property type="match status" value="3"/>
</dbReference>
<protein>
    <submittedName>
        <fullName evidence="5">GntR family transcriptional regulator</fullName>
    </submittedName>
</protein>
<feature type="domain" description="HTH gntR-type" evidence="4">
    <location>
        <begin position="84"/>
        <end position="152"/>
    </location>
</feature>
<dbReference type="Proteomes" id="UP001597024">
    <property type="component" value="Unassembled WGS sequence"/>
</dbReference>
<dbReference type="InterPro" id="IPR036390">
    <property type="entry name" value="WH_DNA-bd_sf"/>
</dbReference>
<dbReference type="EMBL" id="JBHTHX010000031">
    <property type="protein sequence ID" value="MFD0883374.1"/>
    <property type="molecule type" value="Genomic_DNA"/>
</dbReference>
<feature type="domain" description="HTH gntR-type" evidence="4">
    <location>
        <begin position="156"/>
        <end position="224"/>
    </location>
</feature>
<keyword evidence="1" id="KW-0805">Transcription regulation</keyword>
<keyword evidence="3" id="KW-0804">Transcription</keyword>
<name>A0ABW3DK80_9ACTN</name>
<evidence type="ECO:0000256" key="1">
    <source>
        <dbReference type="ARBA" id="ARBA00023015"/>
    </source>
</evidence>